<dbReference type="EMBL" id="BTSY01000007">
    <property type="protein sequence ID" value="GMT35955.1"/>
    <property type="molecule type" value="Genomic_DNA"/>
</dbReference>
<accession>A0AAV5WZ82</accession>
<evidence type="ECO:0000313" key="1">
    <source>
        <dbReference type="EMBL" id="GMT35955.1"/>
    </source>
</evidence>
<name>A0AAV5WZ82_9BILA</name>
<protein>
    <submittedName>
        <fullName evidence="1">Uncharacterized protein</fullName>
    </submittedName>
</protein>
<keyword evidence="2" id="KW-1185">Reference proteome</keyword>
<comment type="caution">
    <text evidence="1">The sequence shown here is derived from an EMBL/GenBank/DDBJ whole genome shotgun (WGS) entry which is preliminary data.</text>
</comment>
<dbReference type="AlphaFoldDB" id="A0AAV5WZ82"/>
<dbReference type="PANTHER" id="PTHR21523:SF46">
    <property type="entry name" value="MLT-TEN (MLT-10) RELATED"/>
    <property type="match status" value="1"/>
</dbReference>
<dbReference type="Proteomes" id="UP001432322">
    <property type="component" value="Unassembled WGS sequence"/>
</dbReference>
<dbReference type="InterPro" id="IPR006954">
    <property type="entry name" value="Mlt-10-like"/>
</dbReference>
<organism evidence="1 2">
    <name type="scientific">Pristionchus fissidentatus</name>
    <dbReference type="NCBI Taxonomy" id="1538716"/>
    <lineage>
        <taxon>Eukaryota</taxon>
        <taxon>Metazoa</taxon>
        <taxon>Ecdysozoa</taxon>
        <taxon>Nematoda</taxon>
        <taxon>Chromadorea</taxon>
        <taxon>Rhabditida</taxon>
        <taxon>Rhabditina</taxon>
        <taxon>Diplogasteromorpha</taxon>
        <taxon>Diplogasteroidea</taxon>
        <taxon>Neodiplogasteridae</taxon>
        <taxon>Pristionchus</taxon>
    </lineage>
</organism>
<proteinExistence type="predicted"/>
<feature type="non-terminal residue" evidence="1">
    <location>
        <position position="1"/>
    </location>
</feature>
<sequence length="658" mass="74053">VFVHEVYCKIPSMDKRAAMEKMKMDEKEYKRVVKMHESWYAQAVHSLLGAMSRRLIKDHKDDSEIRKAFIVCLDEIEEEDAVKGSARCLSHAFDGTLTSAYRKKMGQDRYSFLDNTVVVTDANRDILQNTYSTSVVTKKKAKKVKKVKKVKKHRKGVKKIHRKKKRVVKHKKRHMTIDRSETRAKRSISELFGNGPEKRKVRKMDSIPSLLESRGSTVAETTKMIKNILKIAKNKDVDNIPFDFMMGRIEKLRAAQVESTGEKGYRRRMLDSVLGKEHPLKDAIQKKKTVSGELKRLLPKELQLLSDIIKQVPGIDDKGRDRFLSPRFFPLFPNAESNDRNGLLSPEVMPLYRIPSLLNATGMMPRDRNSLVSMILETSGSVDIIEEAINTVAKARDFGLGEDLTDITNLMTKTFDDLKHMFTDEQHNDMKEKEFAMATGSQLKKLYASDGVFNVTEFPFDIDEYDGWTADEKEQSLRNTVRLLADDDPGALIKRRYKRDLVPYDTVLPNGYIISFFRHSTLSPYAFSPTINKLAVLGPAVLSPSLFSPNIASPLLLSPPVISPQVGNPLILSPYVLGPNVLSAAVFNTYILSPYVLAPNVINPYVMSPLILSPFVLCPDVLSPTILSGAILSPSVLSPAIYTKNALSVSVLSPSFLS</sequence>
<dbReference type="PANTHER" id="PTHR21523">
    <property type="match status" value="1"/>
</dbReference>
<evidence type="ECO:0000313" key="2">
    <source>
        <dbReference type="Proteomes" id="UP001432322"/>
    </source>
</evidence>
<dbReference type="Pfam" id="PF04870">
    <property type="entry name" value="Moulting_cycle"/>
    <property type="match status" value="1"/>
</dbReference>
<reference evidence="1" key="1">
    <citation type="submission" date="2023-10" db="EMBL/GenBank/DDBJ databases">
        <title>Genome assembly of Pristionchus species.</title>
        <authorList>
            <person name="Yoshida K."/>
            <person name="Sommer R.J."/>
        </authorList>
    </citation>
    <scope>NUCLEOTIDE SEQUENCE</scope>
    <source>
        <strain evidence="1">RS5133</strain>
    </source>
</reference>
<gene>
    <name evidence="1" type="ORF">PFISCL1PPCAC_27252</name>
</gene>